<gene>
    <name evidence="2" type="ORF">DPMN_110027</name>
</gene>
<feature type="signal peptide" evidence="1">
    <location>
        <begin position="1"/>
        <end position="19"/>
    </location>
</feature>
<proteinExistence type="predicted"/>
<feature type="chain" id="PRO_5039601634" evidence="1">
    <location>
        <begin position="20"/>
        <end position="73"/>
    </location>
</feature>
<keyword evidence="1" id="KW-0732">Signal</keyword>
<evidence type="ECO:0000313" key="3">
    <source>
        <dbReference type="Proteomes" id="UP000828390"/>
    </source>
</evidence>
<evidence type="ECO:0000313" key="2">
    <source>
        <dbReference type="EMBL" id="KAH3836656.1"/>
    </source>
</evidence>
<accession>A0A9D4QMJ7</accession>
<dbReference type="AlphaFoldDB" id="A0A9D4QMJ7"/>
<reference evidence="2" key="2">
    <citation type="submission" date="2020-11" db="EMBL/GenBank/DDBJ databases">
        <authorList>
            <person name="McCartney M.A."/>
            <person name="Auch B."/>
            <person name="Kono T."/>
            <person name="Mallez S."/>
            <person name="Becker A."/>
            <person name="Gohl D.M."/>
            <person name="Silverstein K.A.T."/>
            <person name="Koren S."/>
            <person name="Bechman K.B."/>
            <person name="Herman A."/>
            <person name="Abrahante J.E."/>
            <person name="Garbe J."/>
        </authorList>
    </citation>
    <scope>NUCLEOTIDE SEQUENCE</scope>
    <source>
        <strain evidence="2">Duluth1</strain>
        <tissue evidence="2">Whole animal</tissue>
    </source>
</reference>
<reference evidence="2" key="1">
    <citation type="journal article" date="2019" name="bioRxiv">
        <title>The Genome of the Zebra Mussel, Dreissena polymorpha: A Resource for Invasive Species Research.</title>
        <authorList>
            <person name="McCartney M.A."/>
            <person name="Auch B."/>
            <person name="Kono T."/>
            <person name="Mallez S."/>
            <person name="Zhang Y."/>
            <person name="Obille A."/>
            <person name="Becker A."/>
            <person name="Abrahante J.E."/>
            <person name="Garbe J."/>
            <person name="Badalamenti J.P."/>
            <person name="Herman A."/>
            <person name="Mangelson H."/>
            <person name="Liachko I."/>
            <person name="Sullivan S."/>
            <person name="Sone E.D."/>
            <person name="Koren S."/>
            <person name="Silverstein K.A.T."/>
            <person name="Beckman K.B."/>
            <person name="Gohl D.M."/>
        </authorList>
    </citation>
    <scope>NUCLEOTIDE SEQUENCE</scope>
    <source>
        <strain evidence="2">Duluth1</strain>
        <tissue evidence="2">Whole animal</tissue>
    </source>
</reference>
<dbReference type="EMBL" id="JAIWYP010000004">
    <property type="protein sequence ID" value="KAH3836656.1"/>
    <property type="molecule type" value="Genomic_DNA"/>
</dbReference>
<organism evidence="2 3">
    <name type="scientific">Dreissena polymorpha</name>
    <name type="common">Zebra mussel</name>
    <name type="synonym">Mytilus polymorpha</name>
    <dbReference type="NCBI Taxonomy" id="45954"/>
    <lineage>
        <taxon>Eukaryota</taxon>
        <taxon>Metazoa</taxon>
        <taxon>Spiralia</taxon>
        <taxon>Lophotrochozoa</taxon>
        <taxon>Mollusca</taxon>
        <taxon>Bivalvia</taxon>
        <taxon>Autobranchia</taxon>
        <taxon>Heteroconchia</taxon>
        <taxon>Euheterodonta</taxon>
        <taxon>Imparidentia</taxon>
        <taxon>Neoheterodontei</taxon>
        <taxon>Myida</taxon>
        <taxon>Dreissenoidea</taxon>
        <taxon>Dreissenidae</taxon>
        <taxon>Dreissena</taxon>
    </lineage>
</organism>
<sequence>MSRVLQVLLVLAVLEMAVTMGILPTIDKRVERRGFMDAAHALREMCDLNNDGVLNTPEEKHCYRKHTSFFTIG</sequence>
<dbReference type="Proteomes" id="UP000828390">
    <property type="component" value="Unassembled WGS sequence"/>
</dbReference>
<evidence type="ECO:0000256" key="1">
    <source>
        <dbReference type="SAM" id="SignalP"/>
    </source>
</evidence>
<protein>
    <submittedName>
        <fullName evidence="2">Uncharacterized protein</fullName>
    </submittedName>
</protein>
<comment type="caution">
    <text evidence="2">The sequence shown here is derived from an EMBL/GenBank/DDBJ whole genome shotgun (WGS) entry which is preliminary data.</text>
</comment>
<name>A0A9D4QMJ7_DREPO</name>
<keyword evidence="3" id="KW-1185">Reference proteome</keyword>